<keyword evidence="2" id="KW-0342">GTP-binding</keyword>
<dbReference type="AlphaFoldDB" id="E0Y186"/>
<dbReference type="PANTHER" id="PTHR34784">
    <property type="entry name" value="50S RIBOSOMAL PROTEIN L34"/>
    <property type="match status" value="1"/>
</dbReference>
<evidence type="ECO:0000256" key="2">
    <source>
        <dbReference type="ARBA" id="ARBA00023134"/>
    </source>
</evidence>
<dbReference type="PANTHER" id="PTHR34784:SF1">
    <property type="entry name" value="50S RIBOSOMAL PROTEIN L34"/>
    <property type="match status" value="1"/>
</dbReference>
<organism evidence="3">
    <name type="scientific">uncultured alpha proteobacterium EB080_L43F08</name>
    <dbReference type="NCBI Taxonomy" id="710797"/>
    <lineage>
        <taxon>Bacteria</taxon>
        <taxon>Pseudomonadati</taxon>
        <taxon>Pseudomonadota</taxon>
        <taxon>Alphaproteobacteria</taxon>
        <taxon>environmental samples</taxon>
    </lineage>
</organism>
<evidence type="ECO:0000313" key="3">
    <source>
        <dbReference type="EMBL" id="ADI20427.1"/>
    </source>
</evidence>
<proteinExistence type="predicted"/>
<name>E0Y186_9PROT</name>
<dbReference type="Gene3D" id="3.30.1330.20">
    <property type="entry name" value="Tubulin/FtsZ, C-terminal domain"/>
    <property type="match status" value="1"/>
</dbReference>
<evidence type="ECO:0000256" key="1">
    <source>
        <dbReference type="ARBA" id="ARBA00022741"/>
    </source>
</evidence>
<keyword evidence="1" id="KW-0547">Nucleotide-binding</keyword>
<dbReference type="InterPro" id="IPR011719">
    <property type="entry name" value="CHP02058"/>
</dbReference>
<dbReference type="GO" id="GO:0005525">
    <property type="term" value="F:GTP binding"/>
    <property type="evidence" value="ECO:0007669"/>
    <property type="project" value="UniProtKB-KW"/>
</dbReference>
<protein>
    <submittedName>
        <fullName evidence="3">Uncharacterized protein</fullName>
    </submittedName>
</protein>
<dbReference type="NCBIfam" id="TIGR02058">
    <property type="entry name" value="lin0512_fam"/>
    <property type="match status" value="1"/>
</dbReference>
<sequence>MHRLIIEMGMGNDLYGMDYTKAAKRAVEDAFRHSTLSIFKSLNLDSNKMQVKVTVGVNEPEKVDCEAVAATLPRGVAVVTVVRGGQNIADPMNNTSHVIATAAVEAYYPIKPSEWKLS</sequence>
<dbReference type="InterPro" id="IPR037103">
    <property type="entry name" value="Tubulin/FtsZ-like_C"/>
</dbReference>
<accession>E0Y186</accession>
<reference evidence="3" key="1">
    <citation type="journal article" date="2011" name="Environ. Microbiol.">
        <title>Time-series analyses of Monterey Bay coastal microbial picoplankton using a 'genome proxy' microarray.</title>
        <authorList>
            <person name="Rich V.I."/>
            <person name="Pham V.D."/>
            <person name="Eppley J."/>
            <person name="Shi Y."/>
            <person name="DeLong E.F."/>
        </authorList>
    </citation>
    <scope>NUCLEOTIDE SEQUENCE</scope>
</reference>
<dbReference type="Pfam" id="PF09585">
    <property type="entry name" value="Lin0512_fam"/>
    <property type="match status" value="1"/>
</dbReference>
<dbReference type="EMBL" id="GU474941">
    <property type="protein sequence ID" value="ADI20427.1"/>
    <property type="molecule type" value="Genomic_DNA"/>
</dbReference>